<name>A0A0K2U2A9_LEPSM</name>
<evidence type="ECO:0000313" key="1">
    <source>
        <dbReference type="EMBL" id="CDW32067.1"/>
    </source>
</evidence>
<proteinExistence type="predicted"/>
<dbReference type="AlphaFoldDB" id="A0A0K2U2A9"/>
<organism evidence="1">
    <name type="scientific">Lepeophtheirus salmonis</name>
    <name type="common">Salmon louse</name>
    <name type="synonym">Caligus salmonis</name>
    <dbReference type="NCBI Taxonomy" id="72036"/>
    <lineage>
        <taxon>Eukaryota</taxon>
        <taxon>Metazoa</taxon>
        <taxon>Ecdysozoa</taxon>
        <taxon>Arthropoda</taxon>
        <taxon>Crustacea</taxon>
        <taxon>Multicrustacea</taxon>
        <taxon>Hexanauplia</taxon>
        <taxon>Copepoda</taxon>
        <taxon>Siphonostomatoida</taxon>
        <taxon>Caligidae</taxon>
        <taxon>Lepeophtheirus</taxon>
    </lineage>
</organism>
<dbReference type="EMBL" id="HACA01014706">
    <property type="protein sequence ID" value="CDW32067.1"/>
    <property type="molecule type" value="Transcribed_RNA"/>
</dbReference>
<protein>
    <submittedName>
        <fullName evidence="1">Uncharacterized protein</fullName>
    </submittedName>
</protein>
<feature type="non-terminal residue" evidence="1">
    <location>
        <position position="1"/>
    </location>
</feature>
<accession>A0A0K2U2A9</accession>
<reference evidence="1" key="1">
    <citation type="submission" date="2014-05" db="EMBL/GenBank/DDBJ databases">
        <authorList>
            <person name="Chronopoulou M."/>
        </authorList>
    </citation>
    <scope>NUCLEOTIDE SEQUENCE</scope>
    <source>
        <tissue evidence="1">Whole organism</tissue>
    </source>
</reference>
<sequence length="74" mass="8788">IIFKHIYSSRIQEQTNFNSILIFLSDEDNSFVEFFQHISNRNSNLRVYQYVHICKRSSSQLIFTSASRISIIEI</sequence>